<feature type="domain" description="Glycosyltransferase 2-like" evidence="5">
    <location>
        <begin position="33"/>
        <end position="189"/>
    </location>
</feature>
<keyword evidence="7" id="KW-1185">Reference proteome</keyword>
<organism evidence="6 7">
    <name type="scientific">Glaciecola nitratireducens (strain JCM 12485 / KCTC 12276 / FR1064)</name>
    <dbReference type="NCBI Taxonomy" id="1085623"/>
    <lineage>
        <taxon>Bacteria</taxon>
        <taxon>Pseudomonadati</taxon>
        <taxon>Pseudomonadota</taxon>
        <taxon>Gammaproteobacteria</taxon>
        <taxon>Alteromonadales</taxon>
        <taxon>Alteromonadaceae</taxon>
        <taxon>Brumicola</taxon>
    </lineage>
</organism>
<dbReference type="SUPFAM" id="SSF53448">
    <property type="entry name" value="Nucleotide-diphospho-sugar transferases"/>
    <property type="match status" value="1"/>
</dbReference>
<dbReference type="PANTHER" id="PTHR43685:SF5">
    <property type="entry name" value="GLYCOSYLTRANSFERASE EPSE-RELATED"/>
    <property type="match status" value="1"/>
</dbReference>
<dbReference type="Gene3D" id="3.90.550.10">
    <property type="entry name" value="Spore Coat Polysaccharide Biosynthesis Protein SpsA, Chain A"/>
    <property type="match status" value="1"/>
</dbReference>
<dbReference type="eggNOG" id="COG0463">
    <property type="taxonomic scope" value="Bacteria"/>
</dbReference>
<evidence type="ECO:0000256" key="1">
    <source>
        <dbReference type="ARBA" id="ARBA00006739"/>
    </source>
</evidence>
<protein>
    <submittedName>
        <fullName evidence="6">Glycosyltransferase</fullName>
    </submittedName>
</protein>
<accession>G4QM12</accession>
<name>G4QM12_GLANF</name>
<dbReference type="HOGENOM" id="CLU_025996_0_9_6"/>
<evidence type="ECO:0000259" key="5">
    <source>
        <dbReference type="Pfam" id="PF00535"/>
    </source>
</evidence>
<dbReference type="RefSeq" id="WP_014109456.1">
    <property type="nucleotide sequence ID" value="NC_016041.1"/>
</dbReference>
<keyword evidence="2" id="KW-0328">Glycosyltransferase</keyword>
<evidence type="ECO:0000256" key="3">
    <source>
        <dbReference type="ARBA" id="ARBA00022679"/>
    </source>
</evidence>
<dbReference type="Pfam" id="PF00535">
    <property type="entry name" value="Glycos_transf_2"/>
    <property type="match status" value="1"/>
</dbReference>
<dbReference type="KEGG" id="gni:GNIT_2486"/>
<keyword evidence="4" id="KW-1133">Transmembrane helix</keyword>
<keyword evidence="3 6" id="KW-0808">Transferase</keyword>
<dbReference type="AlphaFoldDB" id="G4QM12"/>
<proteinExistence type="inferred from homology"/>
<dbReference type="InterPro" id="IPR029044">
    <property type="entry name" value="Nucleotide-diphossugar_trans"/>
</dbReference>
<dbReference type="GO" id="GO:0016757">
    <property type="term" value="F:glycosyltransferase activity"/>
    <property type="evidence" value="ECO:0007669"/>
    <property type="project" value="UniProtKB-KW"/>
</dbReference>
<reference evidence="6 7" key="1">
    <citation type="journal article" date="2011" name="J. Bacteriol.">
        <title>Complete genome sequence of seawater bacterium Glaciecola nitratireducens FR1064T.</title>
        <authorList>
            <person name="Bian F."/>
            <person name="Qin Q.L."/>
            <person name="Xie B.B."/>
            <person name="Shu Y.L."/>
            <person name="Zhang X.Y."/>
            <person name="Yu Y."/>
            <person name="Chen B."/>
            <person name="Chen X.L."/>
            <person name="Zhou B.C."/>
            <person name="Zhang Y.Z."/>
        </authorList>
    </citation>
    <scope>NUCLEOTIDE SEQUENCE [LARGE SCALE GENOMIC DNA]</scope>
    <source>
        <strain evidence="7">JCM 12485 / KCTC 12276 / FR1064</strain>
    </source>
</reference>
<gene>
    <name evidence="6" type="ordered locus">GNIT_2486</name>
</gene>
<dbReference type="InterPro" id="IPR050834">
    <property type="entry name" value="Glycosyltransf_2"/>
</dbReference>
<comment type="similarity">
    <text evidence="1">Belongs to the glycosyltransferase 2 family.</text>
</comment>
<feature type="transmembrane region" description="Helical" evidence="4">
    <location>
        <begin position="258"/>
        <end position="275"/>
    </location>
</feature>
<dbReference type="STRING" id="1085623.GNIT_2486"/>
<keyword evidence="4" id="KW-0472">Membrane</keyword>
<dbReference type="InterPro" id="IPR001173">
    <property type="entry name" value="Glyco_trans_2-like"/>
</dbReference>
<evidence type="ECO:0000256" key="4">
    <source>
        <dbReference type="SAM" id="Phobius"/>
    </source>
</evidence>
<evidence type="ECO:0000313" key="6">
    <source>
        <dbReference type="EMBL" id="AEP30583.1"/>
    </source>
</evidence>
<evidence type="ECO:0000313" key="7">
    <source>
        <dbReference type="Proteomes" id="UP000009282"/>
    </source>
</evidence>
<sequence>MTSKFTLLSDVHLRSSVDTVIAMAVYAGDKSVWVEEAVNSLVCQTYENHIIVIVIDGYVHDEILTQLLNVSRLLDNILLVRGDANRGLSACMNFVVNWSLSNVAGVKYFCRMDADDISAPQRIEKQVSFLETHPKISILGCGLFEVNEQGEIVGHRKLPQKHGEIIRYLPKRCSINHPTVAIRMNVFKRGFRYRENLMNTQDYFFWADLAAAGFKFANLSDELLKFRRVNDFYKRRGLSKSINEFKARFYTMKVLKRYSFGNILYAFVVLTMRLMPGRIVKLAYKLDRYLLNKKVVHD</sequence>
<dbReference type="OrthoDB" id="9801954at2"/>
<dbReference type="EMBL" id="CP003060">
    <property type="protein sequence ID" value="AEP30583.1"/>
    <property type="molecule type" value="Genomic_DNA"/>
</dbReference>
<evidence type="ECO:0000256" key="2">
    <source>
        <dbReference type="ARBA" id="ARBA00022676"/>
    </source>
</evidence>
<dbReference type="PANTHER" id="PTHR43685">
    <property type="entry name" value="GLYCOSYLTRANSFERASE"/>
    <property type="match status" value="1"/>
</dbReference>
<keyword evidence="4" id="KW-0812">Transmembrane</keyword>
<dbReference type="Proteomes" id="UP000009282">
    <property type="component" value="Chromosome"/>
</dbReference>